<dbReference type="PROSITE" id="PS50222">
    <property type="entry name" value="EF_HAND_2"/>
    <property type="match status" value="2"/>
</dbReference>
<dbReference type="FunFam" id="1.10.238.10:FF:000001">
    <property type="entry name" value="Calmodulin 1"/>
    <property type="match status" value="1"/>
</dbReference>
<protein>
    <submittedName>
        <fullName evidence="4">Dynein regulatory complex protein 8 isoform X3</fullName>
    </submittedName>
</protein>
<dbReference type="OrthoDB" id="10260307at2759"/>
<dbReference type="SMART" id="SM00054">
    <property type="entry name" value="EFh"/>
    <property type="match status" value="2"/>
</dbReference>
<dbReference type="AlphaFoldDB" id="A0A7M7GM26"/>
<evidence type="ECO:0000259" key="1">
    <source>
        <dbReference type="PROSITE" id="PS50222"/>
    </source>
</evidence>
<organism evidence="2">
    <name type="scientific">Apis mellifera</name>
    <name type="common">Honeybee</name>
    <dbReference type="NCBI Taxonomy" id="7460"/>
    <lineage>
        <taxon>Eukaryota</taxon>
        <taxon>Metazoa</taxon>
        <taxon>Ecdysozoa</taxon>
        <taxon>Arthropoda</taxon>
        <taxon>Hexapoda</taxon>
        <taxon>Insecta</taxon>
        <taxon>Pterygota</taxon>
        <taxon>Neoptera</taxon>
        <taxon>Endopterygota</taxon>
        <taxon>Hymenoptera</taxon>
        <taxon>Apocrita</taxon>
        <taxon>Aculeata</taxon>
        <taxon>Apoidea</taxon>
        <taxon>Anthophila</taxon>
        <taxon>Apidae</taxon>
        <taxon>Apis</taxon>
    </lineage>
</organism>
<dbReference type="Gene3D" id="1.10.238.10">
    <property type="entry name" value="EF-hand"/>
    <property type="match status" value="2"/>
</dbReference>
<dbReference type="InterPro" id="IPR011992">
    <property type="entry name" value="EF-hand-dom_pair"/>
</dbReference>
<feature type="domain" description="EF-hand" evidence="1">
    <location>
        <begin position="36"/>
        <end position="71"/>
    </location>
</feature>
<dbReference type="PANTHER" id="PTHR46763:SF1">
    <property type="entry name" value="DYNEIN REGULATORY COMPLEX PROTEIN 8"/>
    <property type="match status" value="1"/>
</dbReference>
<proteinExistence type="predicted"/>
<evidence type="ECO:0000313" key="2">
    <source>
        <dbReference type="EnsemblMetazoa" id="XP_006559198"/>
    </source>
</evidence>
<reference evidence="2" key="1">
    <citation type="submission" date="2021-01" db="UniProtKB">
        <authorList>
            <consortium name="EnsemblMetazoa"/>
        </authorList>
    </citation>
    <scope>IDENTIFICATION</scope>
    <source>
        <strain evidence="2">DH4</strain>
    </source>
</reference>
<gene>
    <name evidence="2" type="primary">412759</name>
    <name evidence="4" type="synonym">LOC412759</name>
</gene>
<dbReference type="GO" id="GO:0005509">
    <property type="term" value="F:calcium ion binding"/>
    <property type="evidence" value="ECO:0007669"/>
    <property type="project" value="InterPro"/>
</dbReference>
<dbReference type="RefSeq" id="XP_006559198.1">
    <property type="nucleotide sequence ID" value="XM_006559135.3"/>
</dbReference>
<dbReference type="InterPro" id="IPR002048">
    <property type="entry name" value="EF_hand_dom"/>
</dbReference>
<dbReference type="EnsemblMetazoa" id="XM_006559135">
    <property type="protein sequence ID" value="XP_006559198"/>
    <property type="gene ID" value="LOC412759"/>
</dbReference>
<dbReference type="SUPFAM" id="SSF47473">
    <property type="entry name" value="EF-hand"/>
    <property type="match status" value="1"/>
</dbReference>
<accession>A0A7M7GM26</accession>
<feature type="domain" description="EF-hand" evidence="1">
    <location>
        <begin position="113"/>
        <end position="148"/>
    </location>
</feature>
<name>A0A7M7GM26_APIME</name>
<dbReference type="Pfam" id="PF13499">
    <property type="entry name" value="EF-hand_7"/>
    <property type="match status" value="1"/>
</dbReference>
<dbReference type="PANTHER" id="PTHR46763">
    <property type="entry name" value="DYNEIN REGULATORY COMPLEX PROTEIN 8"/>
    <property type="match status" value="1"/>
</dbReference>
<sequence>MDKMDKSISRLSIKQSIALRRLTKTEVVAPIVELTILEKRICEVFDIFDTTKSDEIDVKDLGIIIRTLGCVVTEAELQEIQVQVEDVVTNRIPLKKFLEYMSKAIEEYKYKPAEAEDLLKAFQLLDPEHRGYIMREDFEKVMMEIGEPFSTEEINNMMAIACDPETKQINYEHYINLLLVEK</sequence>
<dbReference type="GeneID" id="412759"/>
<keyword evidence="3" id="KW-1185">Reference proteome</keyword>
<evidence type="ECO:0000313" key="3">
    <source>
        <dbReference type="Proteomes" id="UP000005203"/>
    </source>
</evidence>
<evidence type="ECO:0000313" key="4">
    <source>
        <dbReference type="RefSeq" id="XP_006559198.1"/>
    </source>
</evidence>
<dbReference type="Proteomes" id="UP000005203">
    <property type="component" value="Linkage group LG2"/>
</dbReference>
<accession>A0A8B6YW35</accession>
<reference evidence="4" key="2">
    <citation type="submission" date="2025-04" db="UniProtKB">
        <authorList>
            <consortium name="RefSeq"/>
        </authorList>
    </citation>
    <scope>IDENTIFICATION</scope>
    <source>
        <strain evidence="4">DH4</strain>
        <tissue evidence="4">Whole body</tissue>
    </source>
</reference>